<evidence type="ECO:0000259" key="1">
    <source>
        <dbReference type="Pfam" id="PF17517"/>
    </source>
</evidence>
<dbReference type="EMBL" id="JAIZAY010000021">
    <property type="protein sequence ID" value="KAJ8021433.1"/>
    <property type="molecule type" value="Genomic_DNA"/>
</dbReference>
<evidence type="ECO:0000313" key="2">
    <source>
        <dbReference type="EMBL" id="KAJ8021433.1"/>
    </source>
</evidence>
<comment type="caution">
    <text evidence="2">The sequence shown here is derived from an EMBL/GenBank/DDBJ whole genome shotgun (WGS) entry which is preliminary data.</text>
</comment>
<protein>
    <recommendedName>
        <fullName evidence="1">IgGFc-binding protein N-terminal domain-containing protein</fullName>
    </recommendedName>
</protein>
<accession>A0A9Q0YEU2</accession>
<dbReference type="InterPro" id="IPR035234">
    <property type="entry name" value="IgGFc-bd_N"/>
</dbReference>
<dbReference type="Proteomes" id="UP001152320">
    <property type="component" value="Chromosome 21"/>
</dbReference>
<name>A0A9Q0YEU2_HOLLE</name>
<dbReference type="PANTHER" id="PTHR46534">
    <property type="entry name" value="IGGFC_BINDING DOMAIN-CONTAINING PROTEIN"/>
    <property type="match status" value="1"/>
</dbReference>
<dbReference type="PANTHER" id="PTHR46534:SF1">
    <property type="entry name" value="IGGFC-BINDING PROTEIN N-TERMINAL DOMAIN-CONTAINING PROTEIN"/>
    <property type="match status" value="1"/>
</dbReference>
<dbReference type="AlphaFoldDB" id="A0A9Q0YEU2"/>
<proteinExistence type="predicted"/>
<reference evidence="2" key="1">
    <citation type="submission" date="2021-10" db="EMBL/GenBank/DDBJ databases">
        <title>Tropical sea cucumber genome reveals ecological adaptation and Cuvierian tubules defense mechanism.</title>
        <authorList>
            <person name="Chen T."/>
        </authorList>
    </citation>
    <scope>NUCLEOTIDE SEQUENCE</scope>
    <source>
        <strain evidence="2">Nanhai2018</strain>
        <tissue evidence="2">Muscle</tissue>
    </source>
</reference>
<evidence type="ECO:0000313" key="3">
    <source>
        <dbReference type="Proteomes" id="UP001152320"/>
    </source>
</evidence>
<dbReference type="Pfam" id="PF17517">
    <property type="entry name" value="IgGFc_binding"/>
    <property type="match status" value="1"/>
</dbReference>
<keyword evidence="3" id="KW-1185">Reference proteome</keyword>
<sequence length="351" mass="38914">MALPGDCSYDTHCQRSRKEKATIVISANETVVVYGNVQCTKAEQNVRLISSAFQIIGIREMGNDYRVISIQNVGHAQIAVVAIENETLVEILYNENTLEDVTIMLQMYETFVTEGMFDITGAYIKSSAPVFVLSGSNGDSIQYESWTPNDAFYECLIPHTQWDTHYYIPPPFNYTSVIVIKIAPWENNNLTVIKWENGIHNSSSGLDSNIYVETSGTLLSIKANKSILVAHFSEPIPHSGESQALSMILLSSPSRFTRNYAIFPVFNLTIGNFAAKHYITVLLPANGETSDLYINNAVAVWKIVGTDMDGNKVFRAILTPGSNLLKNTEPFKVIAVVSAKGQSRSYAFSLR</sequence>
<feature type="domain" description="IgGFc-binding protein N-terminal" evidence="1">
    <location>
        <begin position="55"/>
        <end position="335"/>
    </location>
</feature>
<organism evidence="2 3">
    <name type="scientific">Holothuria leucospilota</name>
    <name type="common">Black long sea cucumber</name>
    <name type="synonym">Mertensiothuria leucospilota</name>
    <dbReference type="NCBI Taxonomy" id="206669"/>
    <lineage>
        <taxon>Eukaryota</taxon>
        <taxon>Metazoa</taxon>
        <taxon>Echinodermata</taxon>
        <taxon>Eleutherozoa</taxon>
        <taxon>Echinozoa</taxon>
        <taxon>Holothuroidea</taxon>
        <taxon>Aspidochirotacea</taxon>
        <taxon>Aspidochirotida</taxon>
        <taxon>Holothuriidae</taxon>
        <taxon>Holothuria</taxon>
    </lineage>
</organism>
<gene>
    <name evidence="2" type="ORF">HOLleu_38630</name>
</gene>